<comment type="caution">
    <text evidence="3">The sequence shown here is derived from an EMBL/GenBank/DDBJ whole genome shotgun (WGS) entry which is preliminary data.</text>
</comment>
<dbReference type="PANTHER" id="PTHR38032:SF1">
    <property type="entry name" value="RNA-BINDING PROTEIN KHPB N-TERMINAL DOMAIN-CONTAINING PROTEIN"/>
    <property type="match status" value="1"/>
</dbReference>
<evidence type="ECO:0000313" key="4">
    <source>
        <dbReference type="Proteomes" id="UP000609323"/>
    </source>
</evidence>
<accession>A0ABQ1G9T5</accession>
<evidence type="ECO:0000256" key="1">
    <source>
        <dbReference type="SAM" id="Coils"/>
    </source>
</evidence>
<name>A0ABQ1G9T5_9BACL</name>
<gene>
    <name evidence="3" type="ORF">GCM10010917_25980</name>
</gene>
<dbReference type="Pfam" id="PF20250">
    <property type="entry name" value="FapA_N"/>
    <property type="match status" value="1"/>
</dbReference>
<feature type="coiled-coil region" evidence="1">
    <location>
        <begin position="341"/>
        <end position="368"/>
    </location>
</feature>
<dbReference type="EMBL" id="BMHF01000008">
    <property type="protein sequence ID" value="GGA39532.1"/>
    <property type="molecule type" value="Genomic_DNA"/>
</dbReference>
<keyword evidence="1" id="KW-0175">Coiled coil</keyword>
<feature type="domain" description="Flagellar Assembly Protein A N-terminal region" evidence="2">
    <location>
        <begin position="11"/>
        <end position="183"/>
    </location>
</feature>
<dbReference type="Proteomes" id="UP000609323">
    <property type="component" value="Unassembled WGS sequence"/>
</dbReference>
<dbReference type="InterPro" id="IPR046865">
    <property type="entry name" value="FapA_b_solenoid"/>
</dbReference>
<reference evidence="4" key="1">
    <citation type="journal article" date="2019" name="Int. J. Syst. Evol. Microbiol.">
        <title>The Global Catalogue of Microorganisms (GCM) 10K type strain sequencing project: providing services to taxonomists for standard genome sequencing and annotation.</title>
        <authorList>
            <consortium name="The Broad Institute Genomics Platform"/>
            <consortium name="The Broad Institute Genome Sequencing Center for Infectious Disease"/>
            <person name="Wu L."/>
            <person name="Ma J."/>
        </authorList>
    </citation>
    <scope>NUCLEOTIDE SEQUENCE [LARGE SCALE GENOMIC DNA]</scope>
    <source>
        <strain evidence="4">CGMCC 1.15044</strain>
    </source>
</reference>
<organism evidence="3 4">
    <name type="scientific">Paenibacillus physcomitrellae</name>
    <dbReference type="NCBI Taxonomy" id="1619311"/>
    <lineage>
        <taxon>Bacteria</taxon>
        <taxon>Bacillati</taxon>
        <taxon>Bacillota</taxon>
        <taxon>Bacilli</taxon>
        <taxon>Bacillales</taxon>
        <taxon>Paenibacillaceae</taxon>
        <taxon>Paenibacillus</taxon>
    </lineage>
</organism>
<keyword evidence="4" id="KW-1185">Reference proteome</keyword>
<dbReference type="InterPro" id="IPR005646">
    <property type="entry name" value="FapA"/>
</dbReference>
<dbReference type="InterPro" id="IPR046866">
    <property type="entry name" value="FapA_N"/>
</dbReference>
<dbReference type="Pfam" id="PF03961">
    <property type="entry name" value="FapA"/>
    <property type="match status" value="1"/>
</dbReference>
<evidence type="ECO:0000313" key="3">
    <source>
        <dbReference type="EMBL" id="GGA39532.1"/>
    </source>
</evidence>
<sequence>MKELADLEKLVNVTMSDDKLNAYLELSEMTSEVHISEDQLLKFIQANGIHFGIQTENVQRIVKNPEDYSRSRTPIAFGESPQDGIDGKINYTFDLHSKGLQPLETEDGKVDYKEVTRLNNVTRGQLIATRIPPLPGRPGKDVSGQEIPFKPGKEARFKVGKNVVVTGENEAMYAAIDGLVTLTDKGKINVFPVYEINGDVDYSIGNINFVGTVVVRGNVLTGFKIVASGDIRVTGGVEGAELEAEGSIEIAGGIIGYNKGLVKAGHNVKSSFIQDGNVEAGENVVVSQSIMHSNVRAGAGVLCNGAKGLIVGGHIQAGETVVARTIGNPMSTNTVIEVGVLPELRNELTQLREQLKELVVSLDKTEKALVLLDQLASQGKLSSDKLAMRSKLSLSKKSSAKEQTELKERILEIEKTLEDTGRAKVKVIKTIYGGSKIVIGRYTKFIKDPITNMSFSYSDGDISMTANI</sequence>
<protein>
    <submittedName>
        <fullName evidence="3">Polymerase</fullName>
    </submittedName>
</protein>
<proteinExistence type="predicted"/>
<evidence type="ECO:0000259" key="2">
    <source>
        <dbReference type="Pfam" id="PF20250"/>
    </source>
</evidence>
<dbReference type="PANTHER" id="PTHR38032">
    <property type="entry name" value="POLYMERASE-RELATED"/>
    <property type="match status" value="1"/>
</dbReference>
<dbReference type="RefSeq" id="WP_373286370.1">
    <property type="nucleotide sequence ID" value="NZ_BMHF01000008.1"/>
</dbReference>